<evidence type="ECO:0000256" key="7">
    <source>
        <dbReference type="PROSITE-ProRule" id="PRU00042"/>
    </source>
</evidence>
<sequence length="783" mass="89807">MDYKPNFICFDQVCRICMKTSNELQSIFGLPENIPELVRLLSQVEVLESDDLPKQICPECVSYAESAVEFKERCIRSNLTLQEYLAGTDCKQILKQEPDLVGGDEDGIPLGPEFIKCEIDESDKSDGQAGNDFEIADGNDSEDSEEHDAEEPEVEEEERIDRRIRRRRRRTRRQVVEDEDEDSDDEPLSAKRTRGETYGCTRCEEKFRNKTHIKFHIKSDHADENTPPEDKIRRCFYCPKSYSNYELLKIHLNFHPRSEWTCPMCGKELKKKCKFIDHLRMHANERHYKCEVCDKDFTSHKYISNHMKMHKRKGEKVGKFKFEESSDDSEYDPEEEDDEEEEEDDGSLSEKEERIKSSYSLTSEAPTNCPVCGETFDRVLSVKYHIDSEHVPLDESTSRVHHCVTCERNYMTFDQLNSHMKLHAEKIWSCPECKKQFRRLDKYRDHQKIHHDDRSFLCVYCGKDFPTTKYMNRHLQSHLKEKVQKPDEEFECEVCGKKMKYKSNYTNHMKTHGPEHSKSIKADPDSPPKKIYLCSICGRNCGSSSNLTVHMRRHNGQAICSCSVCGKGYPRKADLVMHMRKHTGEKPYECPTCNRGFARRDKLRIHIRTHTGEKPYACPCGRAYAQKNDLKTHQKRNTCGQNFDITKLMAPYQASICVRAPPPAQPKKPKSRAAPPPTAPEPPPQTPTSIPSSSQHQQLPYSNPGTYSVPMPQQQLQSPVSVSQSPSHHELSRMSDSVPNSPVDLMTSHRHPAFGGAFPGAGMVGPPSAGNFSNPYHPSAAQG</sequence>
<dbReference type="SUPFAM" id="SSF57667">
    <property type="entry name" value="beta-beta-alpha zinc fingers"/>
    <property type="match status" value="8"/>
</dbReference>
<evidence type="ECO:0008006" key="13">
    <source>
        <dbReference type="Google" id="ProtNLM"/>
    </source>
</evidence>
<feature type="region of interest" description="Disordered" evidence="9">
    <location>
        <begin position="659"/>
        <end position="783"/>
    </location>
</feature>
<dbReference type="PROSITE" id="PS00028">
    <property type="entry name" value="ZINC_FINGER_C2H2_1"/>
    <property type="match status" value="12"/>
</dbReference>
<feature type="domain" description="C2H2-type" evidence="10">
    <location>
        <begin position="288"/>
        <end position="315"/>
    </location>
</feature>
<feature type="binding site" evidence="8">
    <location>
        <position position="14"/>
    </location>
    <ligand>
        <name>Zn(2+)</name>
        <dbReference type="ChEBI" id="CHEBI:29105"/>
    </ligand>
</feature>
<feature type="compositionally biased region" description="Acidic residues" evidence="9">
    <location>
        <begin position="134"/>
        <end position="158"/>
    </location>
</feature>
<dbReference type="PROSITE" id="PS50157">
    <property type="entry name" value="ZINC_FINGER_C2H2_2"/>
    <property type="match status" value="9"/>
</dbReference>
<evidence type="ECO:0000256" key="2">
    <source>
        <dbReference type="ARBA" id="ARBA00022737"/>
    </source>
</evidence>
<dbReference type="PANTHER" id="PTHR24379">
    <property type="entry name" value="KRAB AND ZINC FINGER DOMAIN-CONTAINING"/>
    <property type="match status" value="1"/>
</dbReference>
<dbReference type="Gene3D" id="3.30.160.60">
    <property type="entry name" value="Classic Zinc Finger"/>
    <property type="match status" value="9"/>
</dbReference>
<evidence type="ECO:0000259" key="11">
    <source>
        <dbReference type="PROSITE" id="PS51915"/>
    </source>
</evidence>
<dbReference type="PANTHER" id="PTHR24379:SF121">
    <property type="entry name" value="C2H2-TYPE DOMAIN-CONTAINING PROTEIN"/>
    <property type="match status" value="1"/>
</dbReference>
<feature type="compositionally biased region" description="Low complexity" evidence="9">
    <location>
        <begin position="708"/>
        <end position="726"/>
    </location>
</feature>
<dbReference type="InterPro" id="IPR013087">
    <property type="entry name" value="Znf_C2H2_type"/>
</dbReference>
<dbReference type="EMBL" id="GFDL01003192">
    <property type="protein sequence ID" value="JAV31853.1"/>
    <property type="molecule type" value="Transcribed_RNA"/>
</dbReference>
<feature type="domain" description="C2H2-type" evidence="10">
    <location>
        <begin position="588"/>
        <end position="615"/>
    </location>
</feature>
<dbReference type="FunFam" id="3.30.160.60:FF:000446">
    <property type="entry name" value="Zinc finger protein"/>
    <property type="match status" value="1"/>
</dbReference>
<feature type="binding site" evidence="8">
    <location>
        <position position="57"/>
    </location>
    <ligand>
        <name>Zn(2+)</name>
        <dbReference type="ChEBI" id="CHEBI:29105"/>
    </ligand>
</feature>
<evidence type="ECO:0000313" key="12">
    <source>
        <dbReference type="EMBL" id="JAV31853.1"/>
    </source>
</evidence>
<dbReference type="Pfam" id="PF13912">
    <property type="entry name" value="zf-C2H2_6"/>
    <property type="match status" value="1"/>
</dbReference>
<feature type="compositionally biased region" description="Basic residues" evidence="9">
    <location>
        <begin position="162"/>
        <end position="173"/>
    </location>
</feature>
<keyword evidence="4 8" id="KW-0862">Zinc</keyword>
<dbReference type="Pfam" id="PF00096">
    <property type="entry name" value="zf-C2H2"/>
    <property type="match status" value="7"/>
</dbReference>
<feature type="compositionally biased region" description="Low complexity" evidence="9">
    <location>
        <begin position="687"/>
        <end position="698"/>
    </location>
</feature>
<feature type="domain" description="C2H2-type" evidence="10">
    <location>
        <begin position="428"/>
        <end position="455"/>
    </location>
</feature>
<dbReference type="GO" id="GO:0005634">
    <property type="term" value="C:nucleus"/>
    <property type="evidence" value="ECO:0007669"/>
    <property type="project" value="InterPro"/>
</dbReference>
<feature type="compositionally biased region" description="Acidic residues" evidence="9">
    <location>
        <begin position="177"/>
        <end position="187"/>
    </location>
</feature>
<name>A0A1Q3FWQ4_CULTA</name>
<dbReference type="AlphaFoldDB" id="A0A1Q3FWQ4"/>
<keyword evidence="6" id="KW-0804">Transcription</keyword>
<feature type="domain" description="C2H2-type" evidence="10">
    <location>
        <begin position="198"/>
        <end position="226"/>
    </location>
</feature>
<evidence type="ECO:0000256" key="9">
    <source>
        <dbReference type="SAM" id="MobiDB-lite"/>
    </source>
</evidence>
<feature type="domain" description="C2H2-type" evidence="10">
    <location>
        <begin position="532"/>
        <end position="559"/>
    </location>
</feature>
<dbReference type="GO" id="GO:0008270">
    <property type="term" value="F:zinc ion binding"/>
    <property type="evidence" value="ECO:0007669"/>
    <property type="project" value="UniProtKB-UniRule"/>
</dbReference>
<dbReference type="FunFam" id="3.30.160.60:FF:001049">
    <property type="entry name" value="zinc finger protein 319"/>
    <property type="match status" value="1"/>
</dbReference>
<dbReference type="FunFam" id="3.30.160.60:FF:000032">
    <property type="entry name" value="Krueppel-like factor 4"/>
    <property type="match status" value="1"/>
</dbReference>
<feature type="region of interest" description="Disordered" evidence="9">
    <location>
        <begin position="121"/>
        <end position="192"/>
    </location>
</feature>
<feature type="domain" description="C2H2-type" evidence="10">
    <location>
        <begin position="260"/>
        <end position="287"/>
    </location>
</feature>
<dbReference type="InterPro" id="IPR036236">
    <property type="entry name" value="Znf_C2H2_sf"/>
</dbReference>
<feature type="domain" description="ZAD" evidence="11">
    <location>
        <begin position="12"/>
        <end position="84"/>
    </location>
</feature>
<keyword evidence="1 8" id="KW-0479">Metal-binding</keyword>
<feature type="region of interest" description="Disordered" evidence="9">
    <location>
        <begin position="318"/>
        <end position="365"/>
    </location>
</feature>
<evidence type="ECO:0000256" key="8">
    <source>
        <dbReference type="PROSITE-ProRule" id="PRU01263"/>
    </source>
</evidence>
<keyword evidence="2" id="KW-0677">Repeat</keyword>
<feature type="domain" description="C2H2-type" evidence="10">
    <location>
        <begin position="490"/>
        <end position="517"/>
    </location>
</feature>
<feature type="domain" description="C2H2-type" evidence="10">
    <location>
        <begin position="560"/>
        <end position="587"/>
    </location>
</feature>
<organism evidence="12">
    <name type="scientific">Culex tarsalis</name>
    <name type="common">Encephalitis mosquito</name>
    <dbReference type="NCBI Taxonomy" id="7177"/>
    <lineage>
        <taxon>Eukaryota</taxon>
        <taxon>Metazoa</taxon>
        <taxon>Ecdysozoa</taxon>
        <taxon>Arthropoda</taxon>
        <taxon>Hexapoda</taxon>
        <taxon>Insecta</taxon>
        <taxon>Pterygota</taxon>
        <taxon>Neoptera</taxon>
        <taxon>Endopterygota</taxon>
        <taxon>Diptera</taxon>
        <taxon>Nematocera</taxon>
        <taxon>Culicoidea</taxon>
        <taxon>Culicidae</taxon>
        <taxon>Culicinae</taxon>
        <taxon>Culicini</taxon>
        <taxon>Culex</taxon>
        <taxon>Culex</taxon>
    </lineage>
</organism>
<dbReference type="Gene3D" id="3.40.1800.20">
    <property type="match status" value="1"/>
</dbReference>
<accession>A0A1Q3FWQ4</accession>
<feature type="compositionally biased region" description="Acidic residues" evidence="9">
    <location>
        <begin position="325"/>
        <end position="347"/>
    </location>
</feature>
<keyword evidence="3 7" id="KW-0863">Zinc-finger</keyword>
<dbReference type="SUPFAM" id="SSF57716">
    <property type="entry name" value="Glucocorticoid receptor-like (DNA-binding domain)"/>
    <property type="match status" value="1"/>
</dbReference>
<feature type="domain" description="C2H2-type" evidence="10">
    <location>
        <begin position="456"/>
        <end position="483"/>
    </location>
</feature>
<evidence type="ECO:0000256" key="3">
    <source>
        <dbReference type="ARBA" id="ARBA00022771"/>
    </source>
</evidence>
<dbReference type="InterPro" id="IPR012934">
    <property type="entry name" value="Znf_AD"/>
</dbReference>
<feature type="binding site" evidence="8">
    <location>
        <position position="60"/>
    </location>
    <ligand>
        <name>Zn(2+)</name>
        <dbReference type="ChEBI" id="CHEBI:29105"/>
    </ligand>
</feature>
<dbReference type="SMART" id="SM00868">
    <property type="entry name" value="zf-AD"/>
    <property type="match status" value="1"/>
</dbReference>
<proteinExistence type="predicted"/>
<evidence type="ECO:0000256" key="5">
    <source>
        <dbReference type="ARBA" id="ARBA00023015"/>
    </source>
</evidence>
<evidence type="ECO:0000256" key="4">
    <source>
        <dbReference type="ARBA" id="ARBA00022833"/>
    </source>
</evidence>
<feature type="compositionally biased region" description="Pro residues" evidence="9">
    <location>
        <begin position="674"/>
        <end position="686"/>
    </location>
</feature>
<reference evidence="12" key="1">
    <citation type="submission" date="2017-01" db="EMBL/GenBank/DDBJ databases">
        <title>A deep insight into the sialotranscriptome of adult male and female Cluex tarsalis mosquitoes.</title>
        <authorList>
            <person name="Ribeiro J.M."/>
            <person name="Moreira F."/>
            <person name="Bernard K.A."/>
            <person name="Calvo E."/>
        </authorList>
    </citation>
    <scope>NUCLEOTIDE SEQUENCE</scope>
    <source>
        <strain evidence="12">Kern County</strain>
        <tissue evidence="12">Salivary glands</tissue>
    </source>
</reference>
<dbReference type="Pfam" id="PF07776">
    <property type="entry name" value="zf-AD"/>
    <property type="match status" value="1"/>
</dbReference>
<protein>
    <recommendedName>
        <fullName evidence="13">C2h2-type zn-finger protein</fullName>
    </recommendedName>
</protein>
<evidence type="ECO:0000256" key="6">
    <source>
        <dbReference type="ARBA" id="ARBA00023163"/>
    </source>
</evidence>
<feature type="compositionally biased region" description="Polar residues" evidence="9">
    <location>
        <begin position="770"/>
        <end position="783"/>
    </location>
</feature>
<feature type="binding site" evidence="8">
    <location>
        <position position="17"/>
    </location>
    <ligand>
        <name>Zn(2+)</name>
        <dbReference type="ChEBI" id="CHEBI:29105"/>
    </ligand>
</feature>
<evidence type="ECO:0000256" key="1">
    <source>
        <dbReference type="ARBA" id="ARBA00022723"/>
    </source>
</evidence>
<keyword evidence="5" id="KW-0805">Transcription regulation</keyword>
<dbReference type="PROSITE" id="PS51915">
    <property type="entry name" value="ZAD"/>
    <property type="match status" value="1"/>
</dbReference>
<evidence type="ECO:0000259" key="10">
    <source>
        <dbReference type="PROSITE" id="PS50157"/>
    </source>
</evidence>
<dbReference type="SMART" id="SM00355">
    <property type="entry name" value="ZnF_C2H2"/>
    <property type="match status" value="12"/>
</dbReference>